<proteinExistence type="predicted"/>
<protein>
    <submittedName>
        <fullName evidence="4">Octaheme c-type cytochrome, tetrathionate reductase family</fullName>
    </submittedName>
</protein>
<dbReference type="NCBIfam" id="TIGR04315">
    <property type="entry name" value="octaheme_Shew"/>
    <property type="match status" value="1"/>
</dbReference>
<keyword evidence="2" id="KW-1133">Transmembrane helix</keyword>
<evidence type="ECO:0000313" key="4">
    <source>
        <dbReference type="EMBL" id="SEF84353.1"/>
    </source>
</evidence>
<evidence type="ECO:0000313" key="5">
    <source>
        <dbReference type="Proteomes" id="UP000236721"/>
    </source>
</evidence>
<reference evidence="5" key="1">
    <citation type="submission" date="2016-10" db="EMBL/GenBank/DDBJ databases">
        <authorList>
            <person name="Varghese N."/>
            <person name="Submissions S."/>
        </authorList>
    </citation>
    <scope>NUCLEOTIDE SEQUENCE [LARGE SCALE GENOMIC DNA]</scope>
    <source>
        <strain evidence="5">CGMCC 1.7062</strain>
    </source>
</reference>
<sequence length="491" mass="54871">MRKVTKSWLIGSAVIFALIAVPIGLLIERDHQQTRQHSPWSEVPQRAQAVDHSDLFPQSAFNSGPEVTAACLQCHEQSGEQVIHTKHWTWQSQPVDVEGREQPVAIGKKNVINNFCIGVQGNWESCTACHTGYGWKNEAFDFANQANVDCVVCHDQTGTYKKGKQGLPVQGVDLLAVAQSVGRPTRSNCGSCHFNGGGGDAVKHGDLDQSLKFPEASLDVHMGRYDFACVDCHQTEDHNIAGRSITVSLDNHNQVYCQDCHQQQVHADERITRHLDSVACQTCHIPEVARKQPTKISWDWSTSGDDSIKEEPHHYLKIKGSFVYEDNLQPSYLWFNGLADRYLLGDPINPDSVTAINQPKGSIKDPKAKIWPFKVHIAKQPYDRKLGHLLQPKTVGKDGYWSHFDWDKALALGAAFAGIEYSGSYDFATTSMFWPQTHMVAPKNDALQCQDCHGETSRLDWQALGYNGDPLKWGTAPRQSEVMIQEATYEH</sequence>
<accession>A0A1H5VAW8</accession>
<dbReference type="SUPFAM" id="SSF48695">
    <property type="entry name" value="Multiheme cytochromes"/>
    <property type="match status" value="1"/>
</dbReference>
<dbReference type="InterPro" id="IPR024673">
    <property type="entry name" value="Octahem_Cyt_c"/>
</dbReference>
<dbReference type="OrthoDB" id="9788513at2"/>
<dbReference type="PANTHER" id="PTHR35038">
    <property type="entry name" value="DISSIMILATORY SULFITE REDUCTASE SIRA"/>
    <property type="match status" value="1"/>
</dbReference>
<organism evidence="4 5">
    <name type="scientific">Vibrio hangzhouensis</name>
    <dbReference type="NCBI Taxonomy" id="462991"/>
    <lineage>
        <taxon>Bacteria</taxon>
        <taxon>Pseudomonadati</taxon>
        <taxon>Pseudomonadota</taxon>
        <taxon>Gammaproteobacteria</taxon>
        <taxon>Vibrionales</taxon>
        <taxon>Vibrionaceae</taxon>
        <taxon>Vibrio</taxon>
    </lineage>
</organism>
<keyword evidence="2" id="KW-0472">Membrane</keyword>
<gene>
    <name evidence="4" type="ORF">SAMN04488244_104126</name>
</gene>
<dbReference type="PANTHER" id="PTHR35038:SF5">
    <property type="entry name" value="CYTOCHROME C-TYPE PROTEIN NRFB"/>
    <property type="match status" value="1"/>
</dbReference>
<dbReference type="Proteomes" id="UP000236721">
    <property type="component" value="Unassembled WGS sequence"/>
</dbReference>
<evidence type="ECO:0000259" key="3">
    <source>
        <dbReference type="Pfam" id="PF14522"/>
    </source>
</evidence>
<dbReference type="AlphaFoldDB" id="A0A1H5VAW8"/>
<dbReference type="EMBL" id="FNVG01000004">
    <property type="protein sequence ID" value="SEF84353.1"/>
    <property type="molecule type" value="Genomic_DNA"/>
</dbReference>
<name>A0A1H5VAW8_9VIBR</name>
<dbReference type="RefSeq" id="WP_103879401.1">
    <property type="nucleotide sequence ID" value="NZ_FNVG01000004.1"/>
</dbReference>
<feature type="transmembrane region" description="Helical" evidence="2">
    <location>
        <begin position="7"/>
        <end position="27"/>
    </location>
</feature>
<dbReference type="InterPro" id="IPR029467">
    <property type="entry name" value="Cyt_c7-like"/>
</dbReference>
<dbReference type="Pfam" id="PF11783">
    <property type="entry name" value="Cytochrome_cB"/>
    <property type="match status" value="1"/>
</dbReference>
<dbReference type="Gene3D" id="1.10.1130.10">
    <property type="entry name" value="Flavocytochrome C3, Chain A"/>
    <property type="match status" value="1"/>
</dbReference>
<evidence type="ECO:0000256" key="1">
    <source>
        <dbReference type="ARBA" id="ARBA00022729"/>
    </source>
</evidence>
<dbReference type="InterPro" id="IPR036280">
    <property type="entry name" value="Multihaem_cyt_sf"/>
</dbReference>
<keyword evidence="5" id="KW-1185">Reference proteome</keyword>
<evidence type="ECO:0000256" key="2">
    <source>
        <dbReference type="SAM" id="Phobius"/>
    </source>
</evidence>
<keyword evidence="1" id="KW-0732">Signal</keyword>
<dbReference type="Gene3D" id="3.90.10.10">
    <property type="entry name" value="Cytochrome C3"/>
    <property type="match status" value="1"/>
</dbReference>
<dbReference type="PIRSF" id="PIRSF039014">
    <property type="entry name" value="OTR_cyc"/>
    <property type="match status" value="1"/>
</dbReference>
<feature type="domain" description="Cytochrome c7-like" evidence="3">
    <location>
        <begin position="217"/>
        <end position="284"/>
    </location>
</feature>
<dbReference type="Pfam" id="PF14522">
    <property type="entry name" value="Cytochrome_C7"/>
    <property type="match status" value="1"/>
</dbReference>
<dbReference type="GO" id="GO:0016491">
    <property type="term" value="F:oxidoreductase activity"/>
    <property type="evidence" value="ECO:0007669"/>
    <property type="project" value="TreeGrafter"/>
</dbReference>
<dbReference type="InterPro" id="IPR051829">
    <property type="entry name" value="Multiheme_Cytochr_ET"/>
</dbReference>
<keyword evidence="2" id="KW-0812">Transmembrane</keyword>